<dbReference type="SMART" id="SM00353">
    <property type="entry name" value="HLH"/>
    <property type="match status" value="1"/>
</dbReference>
<dbReference type="GO" id="GO:0003700">
    <property type="term" value="F:DNA-binding transcription factor activity"/>
    <property type="evidence" value="ECO:0007669"/>
    <property type="project" value="TreeGrafter"/>
</dbReference>
<feature type="region of interest" description="Disordered" evidence="6">
    <location>
        <begin position="1"/>
        <end position="142"/>
    </location>
</feature>
<keyword evidence="5" id="KW-0539">Nucleus</keyword>
<feature type="compositionally biased region" description="Pro residues" evidence="6">
    <location>
        <begin position="71"/>
        <end position="82"/>
    </location>
</feature>
<evidence type="ECO:0000256" key="5">
    <source>
        <dbReference type="ARBA" id="ARBA00023242"/>
    </source>
</evidence>
<dbReference type="GO" id="GO:0045944">
    <property type="term" value="P:positive regulation of transcription by RNA polymerase II"/>
    <property type="evidence" value="ECO:0007669"/>
    <property type="project" value="TreeGrafter"/>
</dbReference>
<proteinExistence type="predicted"/>
<keyword evidence="9" id="KW-1185">Reference proteome</keyword>
<evidence type="ECO:0000256" key="4">
    <source>
        <dbReference type="ARBA" id="ARBA00023163"/>
    </source>
</evidence>
<dbReference type="AlphaFoldDB" id="A0A167JA70"/>
<keyword evidence="3" id="KW-0010">Activator</keyword>
<keyword evidence="2" id="KW-0238">DNA-binding</keyword>
<dbReference type="STRING" id="1330018.A0A167JA70"/>
<dbReference type="Gene3D" id="4.10.280.10">
    <property type="entry name" value="Helix-loop-helix DNA-binding domain"/>
    <property type="match status" value="1"/>
</dbReference>
<dbReference type="GO" id="GO:0090575">
    <property type="term" value="C:RNA polymerase II transcription regulator complex"/>
    <property type="evidence" value="ECO:0007669"/>
    <property type="project" value="TreeGrafter"/>
</dbReference>
<dbReference type="CDD" id="cd00083">
    <property type="entry name" value="bHLH_SF"/>
    <property type="match status" value="1"/>
</dbReference>
<dbReference type="EMBL" id="KV417302">
    <property type="protein sequence ID" value="KZO93388.1"/>
    <property type="molecule type" value="Genomic_DNA"/>
</dbReference>
<evidence type="ECO:0000256" key="6">
    <source>
        <dbReference type="SAM" id="MobiDB-lite"/>
    </source>
</evidence>
<evidence type="ECO:0000256" key="3">
    <source>
        <dbReference type="ARBA" id="ARBA00023159"/>
    </source>
</evidence>
<evidence type="ECO:0000313" key="9">
    <source>
        <dbReference type="Proteomes" id="UP000076738"/>
    </source>
</evidence>
<name>A0A167JA70_CALVF</name>
<evidence type="ECO:0000313" key="8">
    <source>
        <dbReference type="EMBL" id="KZO93388.1"/>
    </source>
</evidence>
<evidence type="ECO:0000256" key="2">
    <source>
        <dbReference type="ARBA" id="ARBA00023125"/>
    </source>
</evidence>
<feature type="compositionally biased region" description="Acidic residues" evidence="6">
    <location>
        <begin position="257"/>
        <end position="273"/>
    </location>
</feature>
<dbReference type="Proteomes" id="UP000076738">
    <property type="component" value="Unassembled WGS sequence"/>
</dbReference>
<feature type="compositionally biased region" description="Basic and acidic residues" evidence="6">
    <location>
        <begin position="133"/>
        <end position="142"/>
    </location>
</feature>
<keyword evidence="4" id="KW-0804">Transcription</keyword>
<dbReference type="InterPro" id="IPR036638">
    <property type="entry name" value="HLH_DNA-bd_sf"/>
</dbReference>
<dbReference type="GO" id="GO:0003677">
    <property type="term" value="F:DNA binding"/>
    <property type="evidence" value="ECO:0007669"/>
    <property type="project" value="UniProtKB-KW"/>
</dbReference>
<feature type="compositionally biased region" description="Pro residues" evidence="6">
    <location>
        <begin position="93"/>
        <end position="104"/>
    </location>
</feature>
<dbReference type="InterPro" id="IPR011598">
    <property type="entry name" value="bHLH_dom"/>
</dbReference>
<dbReference type="PANTHER" id="PTHR10328:SF3">
    <property type="entry name" value="PROTEIN MAX"/>
    <property type="match status" value="1"/>
</dbReference>
<feature type="region of interest" description="Disordered" evidence="6">
    <location>
        <begin position="242"/>
        <end position="285"/>
    </location>
</feature>
<sequence>MSHAHPPSRAPGNTSNMQGPTAAAAARRSSIFNILESDPPPSPRSPTMPRTLGARPSYPYSALQFPAQPTHYPPHPHPPPHPGSRTNPILLPSAPPSPSPPPPHPHVHPALQPFSPDQLPPNPFTSPRRRARKTAEKRALHNEIERRRRCNLNESVLTLGRLIPSLASIHRPSQNQILTSTLAYVQQQQQDQQIVARELAALAREATALREEVNDWRGRAGRPLVEAQTRSDDFLRLVSATAVRPGPRLEIPGEDRQGDEDDEESEMDSESPETDQRVSGRSSRS</sequence>
<keyword evidence="1" id="KW-0805">Transcription regulation</keyword>
<feature type="domain" description="BHLH" evidence="7">
    <location>
        <begin position="136"/>
        <end position="188"/>
    </location>
</feature>
<dbReference type="SUPFAM" id="SSF47459">
    <property type="entry name" value="HLH, helix-loop-helix DNA-binding domain"/>
    <property type="match status" value="1"/>
</dbReference>
<evidence type="ECO:0000259" key="7">
    <source>
        <dbReference type="PROSITE" id="PS50888"/>
    </source>
</evidence>
<evidence type="ECO:0000256" key="1">
    <source>
        <dbReference type="ARBA" id="ARBA00023015"/>
    </source>
</evidence>
<accession>A0A167JA70</accession>
<dbReference type="PANTHER" id="PTHR10328">
    <property type="entry name" value="PROTEIN MAX MYC-ASSOCIATED FACTOR X"/>
    <property type="match status" value="1"/>
</dbReference>
<dbReference type="OrthoDB" id="690068at2759"/>
<dbReference type="GO" id="GO:0046983">
    <property type="term" value="F:protein dimerization activity"/>
    <property type="evidence" value="ECO:0007669"/>
    <property type="project" value="InterPro"/>
</dbReference>
<dbReference type="Pfam" id="PF00010">
    <property type="entry name" value="HLH"/>
    <property type="match status" value="1"/>
</dbReference>
<organism evidence="8 9">
    <name type="scientific">Calocera viscosa (strain TUFC12733)</name>
    <dbReference type="NCBI Taxonomy" id="1330018"/>
    <lineage>
        <taxon>Eukaryota</taxon>
        <taxon>Fungi</taxon>
        <taxon>Dikarya</taxon>
        <taxon>Basidiomycota</taxon>
        <taxon>Agaricomycotina</taxon>
        <taxon>Dacrymycetes</taxon>
        <taxon>Dacrymycetales</taxon>
        <taxon>Dacrymycetaceae</taxon>
        <taxon>Calocera</taxon>
    </lineage>
</organism>
<reference evidence="8 9" key="1">
    <citation type="journal article" date="2016" name="Mol. Biol. Evol.">
        <title>Comparative Genomics of Early-Diverging Mushroom-Forming Fungi Provides Insights into the Origins of Lignocellulose Decay Capabilities.</title>
        <authorList>
            <person name="Nagy L.G."/>
            <person name="Riley R."/>
            <person name="Tritt A."/>
            <person name="Adam C."/>
            <person name="Daum C."/>
            <person name="Floudas D."/>
            <person name="Sun H."/>
            <person name="Yadav J.S."/>
            <person name="Pangilinan J."/>
            <person name="Larsson K.H."/>
            <person name="Matsuura K."/>
            <person name="Barry K."/>
            <person name="Labutti K."/>
            <person name="Kuo R."/>
            <person name="Ohm R.A."/>
            <person name="Bhattacharya S.S."/>
            <person name="Shirouzu T."/>
            <person name="Yoshinaga Y."/>
            <person name="Martin F.M."/>
            <person name="Grigoriev I.V."/>
            <person name="Hibbett D.S."/>
        </authorList>
    </citation>
    <scope>NUCLEOTIDE SEQUENCE [LARGE SCALE GENOMIC DNA]</scope>
    <source>
        <strain evidence="8 9">TUFC12733</strain>
    </source>
</reference>
<gene>
    <name evidence="8" type="ORF">CALVIDRAFT_257402</name>
</gene>
<protein>
    <recommendedName>
        <fullName evidence="7">BHLH domain-containing protein</fullName>
    </recommendedName>
</protein>
<dbReference type="PROSITE" id="PS50888">
    <property type="entry name" value="BHLH"/>
    <property type="match status" value="1"/>
</dbReference>